<evidence type="ECO:0000313" key="3">
    <source>
        <dbReference type="Proteomes" id="UP000034034"/>
    </source>
</evidence>
<dbReference type="InterPro" id="IPR004256">
    <property type="entry name" value="DUF234"/>
</dbReference>
<dbReference type="PANTHER" id="PTHR34704">
    <property type="entry name" value="ATPASE"/>
    <property type="match status" value="1"/>
</dbReference>
<feature type="domain" description="DUF234" evidence="1">
    <location>
        <begin position="325"/>
        <end position="421"/>
    </location>
</feature>
<evidence type="ECO:0000259" key="1">
    <source>
        <dbReference type="Pfam" id="PF03008"/>
    </source>
</evidence>
<dbReference type="RefSeq" id="WP_046722563.1">
    <property type="nucleotide sequence ID" value="NZ_CP009922.3"/>
</dbReference>
<sequence>MNGFIGRRTELGLLDDLLTPVRTGGRTGRPGRAVLIRGRRRVGKSRLVEEFLEREDLPHVFFTAVGGSKNEDLAGFAAEVAASGLPHASRFADFSTPQTWDAALSMLAGALPTDTPSVVVLDEMPYLVREDPGFEGALQKVFDRTLSKLPVLIVLIGSDIAMMEQLNTYGRPFYQRGTEMVIPPLNPSDVATMLDLPAADAFDAHLVSGGLPLILEEWPQGATLWDYLATALRRPTSALLVSGERTLAAEFPTEAQARTVLGAIGQGERTFTLIGRAAGGLHPGSVTRSLDILTSRRMVAAELPLSTKPSRETRYRIDDPYLRFWLSFIGPGIPAVERGRGDRVLDAIRTSWTSWRGRAVEPVIREALWRLADDVLPAGTNTVGGYWTRTNDPEIDLIGADRSPIAKKVTFAGSVKWLESKPFDARDLARLIAHRAQLPGADDTTPLLAVTRNGCTAEGIRSLTPEDLLNAWH</sequence>
<organism evidence="2 3">
    <name type="scientific">Streptomyces xiamenensis</name>
    <dbReference type="NCBI Taxonomy" id="408015"/>
    <lineage>
        <taxon>Bacteria</taxon>
        <taxon>Bacillati</taxon>
        <taxon>Actinomycetota</taxon>
        <taxon>Actinomycetes</taxon>
        <taxon>Kitasatosporales</taxon>
        <taxon>Streptomycetaceae</taxon>
        <taxon>Streptomyces</taxon>
    </lineage>
</organism>
<dbReference type="Pfam" id="PF03008">
    <property type="entry name" value="DUF234"/>
    <property type="match status" value="1"/>
</dbReference>
<dbReference type="SUPFAM" id="SSF52540">
    <property type="entry name" value="P-loop containing nucleoside triphosphate hydrolases"/>
    <property type="match status" value="1"/>
</dbReference>
<dbReference type="InterPro" id="IPR027417">
    <property type="entry name" value="P-loop_NTPase"/>
</dbReference>
<dbReference type="PANTHER" id="PTHR34704:SF1">
    <property type="entry name" value="ATPASE"/>
    <property type="match status" value="1"/>
</dbReference>
<dbReference type="PATRIC" id="fig|408015.6.peg.31"/>
<dbReference type="Proteomes" id="UP000034034">
    <property type="component" value="Chromosome"/>
</dbReference>
<evidence type="ECO:0000313" key="2">
    <source>
        <dbReference type="EMBL" id="AKG41405.1"/>
    </source>
</evidence>
<dbReference type="Gene3D" id="3.40.50.300">
    <property type="entry name" value="P-loop containing nucleotide triphosphate hydrolases"/>
    <property type="match status" value="1"/>
</dbReference>
<protein>
    <recommendedName>
        <fullName evidence="1">DUF234 domain-containing protein</fullName>
    </recommendedName>
</protein>
<dbReference type="STRING" id="408015.SXIM_00210"/>
<dbReference type="KEGG" id="sxi:SXIM_00210"/>
<name>A0A0F7FNM4_9ACTN</name>
<accession>A0A0F7FNM4</accession>
<keyword evidence="3" id="KW-1185">Reference proteome</keyword>
<dbReference type="EMBL" id="CP009922">
    <property type="protein sequence ID" value="AKG41405.1"/>
    <property type="molecule type" value="Genomic_DNA"/>
</dbReference>
<gene>
    <name evidence="2" type="ORF">SXIM_00210</name>
</gene>
<dbReference type="AlphaFoldDB" id="A0A0F7FNM4"/>
<dbReference type="HOGENOM" id="CLU_041137_3_0_11"/>
<proteinExistence type="predicted"/>
<reference evidence="2" key="1">
    <citation type="submission" date="2019-08" db="EMBL/GenBank/DDBJ databases">
        <title>Complete genome sequence of a mangrove-derived Streptomyces xiamenensis.</title>
        <authorList>
            <person name="Xu J."/>
        </authorList>
    </citation>
    <scope>NUCLEOTIDE SEQUENCE</scope>
    <source>
        <strain evidence="2">318</strain>
    </source>
</reference>